<evidence type="ECO:0000313" key="3">
    <source>
        <dbReference type="EMBL" id="RKF83635.1"/>
    </source>
</evidence>
<dbReference type="AlphaFoldDB" id="A0A420JA11"/>
<organism evidence="3 4">
    <name type="scientific">Golovinomyces cichoracearum</name>
    <dbReference type="NCBI Taxonomy" id="62708"/>
    <lineage>
        <taxon>Eukaryota</taxon>
        <taxon>Fungi</taxon>
        <taxon>Dikarya</taxon>
        <taxon>Ascomycota</taxon>
        <taxon>Pezizomycotina</taxon>
        <taxon>Leotiomycetes</taxon>
        <taxon>Erysiphales</taxon>
        <taxon>Erysiphaceae</taxon>
        <taxon>Golovinomyces</taxon>
    </lineage>
</organism>
<dbReference type="EMBL" id="MCBS01015700">
    <property type="protein sequence ID" value="RKF83635.1"/>
    <property type="molecule type" value="Genomic_DNA"/>
</dbReference>
<feature type="region of interest" description="Disordered" evidence="1">
    <location>
        <begin position="1"/>
        <end position="27"/>
    </location>
</feature>
<evidence type="ECO:0000313" key="4">
    <source>
        <dbReference type="Proteomes" id="UP000285326"/>
    </source>
</evidence>
<dbReference type="InterPro" id="IPR054722">
    <property type="entry name" value="PolX-like_BBD"/>
</dbReference>
<proteinExistence type="predicted"/>
<dbReference type="Pfam" id="PF22936">
    <property type="entry name" value="Pol_BBD"/>
    <property type="match status" value="1"/>
</dbReference>
<name>A0A420JA11_9PEZI</name>
<feature type="domain" description="Retrovirus-related Pol polyprotein from transposon TNT 1-94-like beta-barrel" evidence="2">
    <location>
        <begin position="163"/>
        <end position="247"/>
    </location>
</feature>
<evidence type="ECO:0000259" key="2">
    <source>
        <dbReference type="Pfam" id="PF22936"/>
    </source>
</evidence>
<feature type="compositionally biased region" description="Polar residues" evidence="1">
    <location>
        <begin position="1"/>
        <end position="12"/>
    </location>
</feature>
<comment type="caution">
    <text evidence="3">The sequence shown here is derived from an EMBL/GenBank/DDBJ whole genome shotgun (WGS) entry which is preliminary data.</text>
</comment>
<protein>
    <recommendedName>
        <fullName evidence="2">Retrovirus-related Pol polyprotein from transposon TNT 1-94-like beta-barrel domain-containing protein</fullName>
    </recommendedName>
</protein>
<evidence type="ECO:0000256" key="1">
    <source>
        <dbReference type="SAM" id="MobiDB-lite"/>
    </source>
</evidence>
<gene>
    <name evidence="3" type="ORF">GcM1_157011</name>
</gene>
<sequence>MSSHSQSTSTRPIDSESRKPRLAKRPASSMHDVMYALDVDLIDTSVANPRVTLRNEPRQARPMLQRMELDPRPAEPNTKVFQSMLLMPGSTLHSQAMQTLMFDNEYFIRLAPRHFSDYKKQKQMEYHNANSMSGPANIQTKDISLYHCDEKALLCSNNVLDFWVLDSGSSAYMTSRQELLSSIRPANGKVTLVNSHEVSITGIGTLCLSLKTSEDKDVYANVDNVLSVPELKGENLVSESKLEKVGCTIFSQKGC</sequence>
<dbReference type="Proteomes" id="UP000285326">
    <property type="component" value="Unassembled WGS sequence"/>
</dbReference>
<accession>A0A420JA11</accession>
<reference evidence="3 4" key="1">
    <citation type="journal article" date="2018" name="BMC Genomics">
        <title>Comparative genome analyses reveal sequence features reflecting distinct modes of host-adaptation between dicot and monocot powdery mildew.</title>
        <authorList>
            <person name="Wu Y."/>
            <person name="Ma X."/>
            <person name="Pan Z."/>
            <person name="Kale S.D."/>
            <person name="Song Y."/>
            <person name="King H."/>
            <person name="Zhang Q."/>
            <person name="Presley C."/>
            <person name="Deng X."/>
            <person name="Wei C.I."/>
            <person name="Xiao S."/>
        </authorList>
    </citation>
    <scope>NUCLEOTIDE SEQUENCE [LARGE SCALE GENOMIC DNA]</scope>
    <source>
        <strain evidence="3">UMSG1</strain>
    </source>
</reference>